<geneLocation type="plasmid" evidence="2">
    <name>pL289</name>
</geneLocation>
<dbReference type="RefSeq" id="WP_025767412.1">
    <property type="nucleotide sequence ID" value="NZ_CP017893.1"/>
</dbReference>
<evidence type="ECO:0000313" key="2">
    <source>
        <dbReference type="EMBL" id="ARP21729.1"/>
    </source>
</evidence>
<proteinExistence type="predicted"/>
<feature type="compositionally biased region" description="Polar residues" evidence="1">
    <location>
        <begin position="190"/>
        <end position="200"/>
    </location>
</feature>
<reference evidence="2" key="1">
    <citation type="submission" date="2016-10" db="EMBL/GenBank/DDBJ databases">
        <title>The High Quality Genome of Vibrio alginolyticus K01M1.</title>
        <authorList>
            <person name="Wendling C."/>
            <person name="Chibani C.M."/>
            <person name="Hertel R."/>
            <person name="Sproer C."/>
            <person name="Bunk B."/>
            <person name="Overmann J."/>
            <person name="Roth O."/>
            <person name="Liesegang H."/>
        </authorList>
    </citation>
    <scope>NUCLEOTIDE SEQUENCE</scope>
    <source>
        <strain evidence="2">K05K4</strain>
        <plasmid evidence="2">pL289</plasmid>
    </source>
</reference>
<evidence type="ECO:0000256" key="1">
    <source>
        <dbReference type="SAM" id="MobiDB-lite"/>
    </source>
</evidence>
<sequence>MLNENKINLKHVDESLFETPKNAVEYVDFLSENELQEFYKDVKRCISEVAAKYGISLQSIQSSKSYSDVTMSLICGPVQNLNMDSFAQNYLTFGPTLNLKPEWFNVPVVATIAGKSYHMRITGLLEDQGGFKVRLITDKGERYLAPDKVVVMYANGNRKSPVSNLAMQMFKANIQKNELRDKLFGRGNTQSLLGQENATAPKSLENNEKSDSKVVPLNK</sequence>
<dbReference type="AlphaFoldDB" id="A0A1W6UFE5"/>
<name>A0A1W6UFE5_VIBAL</name>
<accession>A0A1W6UFE5</accession>
<organism evidence="2">
    <name type="scientific">Vibrio alginolyticus</name>
    <dbReference type="NCBI Taxonomy" id="663"/>
    <lineage>
        <taxon>Bacteria</taxon>
        <taxon>Pseudomonadati</taxon>
        <taxon>Pseudomonadota</taxon>
        <taxon>Gammaproteobacteria</taxon>
        <taxon>Vibrionales</taxon>
        <taxon>Vibrionaceae</taxon>
        <taxon>Vibrio</taxon>
    </lineage>
</organism>
<keyword evidence="2" id="KW-0614">Plasmid</keyword>
<protein>
    <submittedName>
        <fullName evidence="2">Uncharacterized protein</fullName>
    </submittedName>
</protein>
<gene>
    <name evidence="2" type="ORF">K05K4_50200</name>
</gene>
<feature type="region of interest" description="Disordered" evidence="1">
    <location>
        <begin position="190"/>
        <end position="219"/>
    </location>
</feature>
<dbReference type="EMBL" id="CP017904">
    <property type="protein sequence ID" value="ARP21729.1"/>
    <property type="molecule type" value="Genomic_DNA"/>
</dbReference>